<evidence type="ECO:0000259" key="5">
    <source>
        <dbReference type="PROSITE" id="PS51203"/>
    </source>
</evidence>
<evidence type="ECO:0000259" key="4">
    <source>
        <dbReference type="PROSITE" id="PS01031"/>
    </source>
</evidence>
<protein>
    <submittedName>
        <fullName evidence="6">Small heat shock protein</fullName>
    </submittedName>
</protein>
<reference evidence="6 7" key="1">
    <citation type="journal article" date="2019" name="Nat. Ecol. Evol.">
        <title>Megaphylogeny resolves global patterns of mushroom evolution.</title>
        <authorList>
            <person name="Varga T."/>
            <person name="Krizsan K."/>
            <person name="Foldi C."/>
            <person name="Dima B."/>
            <person name="Sanchez-Garcia M."/>
            <person name="Sanchez-Ramirez S."/>
            <person name="Szollosi G.J."/>
            <person name="Szarkandi J.G."/>
            <person name="Papp V."/>
            <person name="Albert L."/>
            <person name="Andreopoulos W."/>
            <person name="Angelini C."/>
            <person name="Antonin V."/>
            <person name="Barry K.W."/>
            <person name="Bougher N.L."/>
            <person name="Buchanan P."/>
            <person name="Buyck B."/>
            <person name="Bense V."/>
            <person name="Catcheside P."/>
            <person name="Chovatia M."/>
            <person name="Cooper J."/>
            <person name="Damon W."/>
            <person name="Desjardin D."/>
            <person name="Finy P."/>
            <person name="Geml J."/>
            <person name="Haridas S."/>
            <person name="Hughes K."/>
            <person name="Justo A."/>
            <person name="Karasinski D."/>
            <person name="Kautmanova I."/>
            <person name="Kiss B."/>
            <person name="Kocsube S."/>
            <person name="Kotiranta H."/>
            <person name="LaButti K.M."/>
            <person name="Lechner B.E."/>
            <person name="Liimatainen K."/>
            <person name="Lipzen A."/>
            <person name="Lukacs Z."/>
            <person name="Mihaltcheva S."/>
            <person name="Morgado L.N."/>
            <person name="Niskanen T."/>
            <person name="Noordeloos M.E."/>
            <person name="Ohm R.A."/>
            <person name="Ortiz-Santana B."/>
            <person name="Ovrebo C."/>
            <person name="Racz N."/>
            <person name="Riley R."/>
            <person name="Savchenko A."/>
            <person name="Shiryaev A."/>
            <person name="Soop K."/>
            <person name="Spirin V."/>
            <person name="Szebenyi C."/>
            <person name="Tomsovsky M."/>
            <person name="Tulloss R.E."/>
            <person name="Uehling J."/>
            <person name="Grigoriev I.V."/>
            <person name="Vagvolgyi C."/>
            <person name="Papp T."/>
            <person name="Martin F.M."/>
            <person name="Miettinen O."/>
            <person name="Hibbett D.S."/>
            <person name="Nagy L.G."/>
        </authorList>
    </citation>
    <scope>NUCLEOTIDE SEQUENCE [LARGE SCALE GENOMIC DNA]</scope>
    <source>
        <strain evidence="6 7">CBS 121175</strain>
    </source>
</reference>
<dbReference type="InterPro" id="IPR007052">
    <property type="entry name" value="CS_dom"/>
</dbReference>
<evidence type="ECO:0000313" key="6">
    <source>
        <dbReference type="EMBL" id="TFK28261.1"/>
    </source>
</evidence>
<dbReference type="Gene3D" id="2.60.40.790">
    <property type="match status" value="1"/>
</dbReference>
<name>A0A5C3LI87_COPMA</name>
<gene>
    <name evidence="6" type="ORF">FA15DRAFT_634124</name>
</gene>
<accession>A0A5C3LI87</accession>
<comment type="similarity">
    <text evidence="2 3">Belongs to the small heat shock protein (HSP20) family.</text>
</comment>
<dbReference type="STRING" id="230819.A0A5C3LI87"/>
<dbReference type="InterPro" id="IPR002068">
    <property type="entry name" value="A-crystallin/Hsp20_dom"/>
</dbReference>
<dbReference type="SUPFAM" id="SSF49764">
    <property type="entry name" value="HSP20-like chaperones"/>
    <property type="match status" value="1"/>
</dbReference>
<keyword evidence="7" id="KW-1185">Reference proteome</keyword>
<dbReference type="Proteomes" id="UP000307440">
    <property type="component" value="Unassembled WGS sequence"/>
</dbReference>
<dbReference type="EMBL" id="ML210157">
    <property type="protein sequence ID" value="TFK28261.1"/>
    <property type="molecule type" value="Genomic_DNA"/>
</dbReference>
<evidence type="ECO:0000256" key="3">
    <source>
        <dbReference type="RuleBase" id="RU003616"/>
    </source>
</evidence>
<evidence type="ECO:0000313" key="7">
    <source>
        <dbReference type="Proteomes" id="UP000307440"/>
    </source>
</evidence>
<feature type="domain" description="SHSP" evidence="4">
    <location>
        <begin position="12"/>
        <end position="125"/>
    </location>
</feature>
<dbReference type="PROSITE" id="PS51203">
    <property type="entry name" value="CS"/>
    <property type="match status" value="1"/>
</dbReference>
<dbReference type="PROSITE" id="PS01031">
    <property type="entry name" value="SHSP"/>
    <property type="match status" value="1"/>
</dbReference>
<evidence type="ECO:0000256" key="2">
    <source>
        <dbReference type="PROSITE-ProRule" id="PRU00285"/>
    </source>
</evidence>
<dbReference type="CDD" id="cd06464">
    <property type="entry name" value="ACD_sHsps-like"/>
    <property type="match status" value="1"/>
</dbReference>
<dbReference type="OrthoDB" id="1431247at2759"/>
<evidence type="ECO:0000256" key="1">
    <source>
        <dbReference type="ARBA" id="ARBA00023016"/>
    </source>
</evidence>
<dbReference type="PANTHER" id="PTHR11527">
    <property type="entry name" value="HEAT-SHOCK PROTEIN 20 FAMILY MEMBER"/>
    <property type="match status" value="1"/>
</dbReference>
<proteinExistence type="inferred from homology"/>
<feature type="domain" description="CS" evidence="5">
    <location>
        <begin position="16"/>
        <end position="123"/>
    </location>
</feature>
<organism evidence="6 7">
    <name type="scientific">Coprinopsis marcescibilis</name>
    <name type="common">Agaric fungus</name>
    <name type="synonym">Psathyrella marcescibilis</name>
    <dbReference type="NCBI Taxonomy" id="230819"/>
    <lineage>
        <taxon>Eukaryota</taxon>
        <taxon>Fungi</taxon>
        <taxon>Dikarya</taxon>
        <taxon>Basidiomycota</taxon>
        <taxon>Agaricomycotina</taxon>
        <taxon>Agaricomycetes</taxon>
        <taxon>Agaricomycetidae</taxon>
        <taxon>Agaricales</taxon>
        <taxon>Agaricineae</taxon>
        <taxon>Psathyrellaceae</taxon>
        <taxon>Coprinopsis</taxon>
    </lineage>
</organism>
<dbReference type="InterPro" id="IPR008978">
    <property type="entry name" value="HSP20-like_chaperone"/>
</dbReference>
<dbReference type="AlphaFoldDB" id="A0A5C3LI87"/>
<sequence length="125" mass="13976">MSLERTGSSDFGLIRPFKPTMDLHEDKKKNQVTATFELPGINKQDISVDVNNNRLTVSGESHSSSEKNEKGYAIKERRYGKFSRTLQLPEGVKENQVKARMNDGVLTVTFPGAAPEHKAKKITVE</sequence>
<keyword evidence="1 6" id="KW-0346">Stress response</keyword>
<dbReference type="Pfam" id="PF00011">
    <property type="entry name" value="HSP20"/>
    <property type="match status" value="1"/>
</dbReference>
<dbReference type="InterPro" id="IPR031107">
    <property type="entry name" value="Small_HSP"/>
</dbReference>